<dbReference type="SUPFAM" id="SSF53448">
    <property type="entry name" value="Nucleotide-diphospho-sugar transferases"/>
    <property type="match status" value="1"/>
</dbReference>
<evidence type="ECO:0000313" key="15">
    <source>
        <dbReference type="Proteomes" id="UP000029084"/>
    </source>
</evidence>
<evidence type="ECO:0000313" key="10">
    <source>
        <dbReference type="EMBL" id="AKV75043.1"/>
    </source>
</evidence>
<protein>
    <submittedName>
        <fullName evidence="10">Glycosyl transferase family 2</fullName>
    </submittedName>
    <submittedName>
        <fullName evidence="9">Glycosyl transferase, family 2</fullName>
    </submittedName>
</protein>
<dbReference type="GO" id="GO:0016020">
    <property type="term" value="C:membrane"/>
    <property type="evidence" value="ECO:0007669"/>
    <property type="project" value="UniProtKB-SubCell"/>
</dbReference>
<dbReference type="Proteomes" id="UP000029084">
    <property type="component" value="Chromosome"/>
</dbReference>
<dbReference type="EMBL" id="CP008822">
    <property type="protein sequence ID" value="AIM28234.1"/>
    <property type="molecule type" value="Genomic_DNA"/>
</dbReference>
<dbReference type="EMBL" id="CP012172">
    <property type="protein sequence ID" value="AKV75043.1"/>
    <property type="molecule type" value="Genomic_DNA"/>
</dbReference>
<dbReference type="PANTHER" id="PTHR43867:SF2">
    <property type="entry name" value="CELLULOSE SYNTHASE CATALYTIC SUBUNIT A [UDP-FORMING]"/>
    <property type="match status" value="1"/>
</dbReference>
<dbReference type="EMBL" id="CP012173">
    <property type="protein sequence ID" value="AKV77282.1"/>
    <property type="molecule type" value="Genomic_DNA"/>
</dbReference>
<evidence type="ECO:0000256" key="4">
    <source>
        <dbReference type="ARBA" id="ARBA00022692"/>
    </source>
</evidence>
<feature type="transmembrane region" description="Helical" evidence="7">
    <location>
        <begin position="441"/>
        <end position="458"/>
    </location>
</feature>
<dbReference type="OMA" id="WQHDTLT"/>
<evidence type="ECO:0000256" key="7">
    <source>
        <dbReference type="SAM" id="Phobius"/>
    </source>
</evidence>
<evidence type="ECO:0000313" key="11">
    <source>
        <dbReference type="EMBL" id="AKV77282.1"/>
    </source>
</evidence>
<evidence type="ECO:0000256" key="1">
    <source>
        <dbReference type="ARBA" id="ARBA00004141"/>
    </source>
</evidence>
<evidence type="ECO:0000313" key="19">
    <source>
        <dbReference type="Proteomes" id="UP000062475"/>
    </source>
</evidence>
<dbReference type="InterPro" id="IPR001173">
    <property type="entry name" value="Glyco_trans_2-like"/>
</dbReference>
<dbReference type="Proteomes" id="UP000061362">
    <property type="component" value="Chromosome"/>
</dbReference>
<dbReference type="EMBL" id="CP012174">
    <property type="protein sequence ID" value="AKV79532.1"/>
    <property type="molecule type" value="Genomic_DNA"/>
</dbReference>
<keyword evidence="5 7" id="KW-1133">Transmembrane helix</keyword>
<dbReference type="Proteomes" id="UP000062475">
    <property type="component" value="Chromosome"/>
</dbReference>
<dbReference type="InterPro" id="IPR029044">
    <property type="entry name" value="Nucleotide-diphossugar_trans"/>
</dbReference>
<evidence type="ECO:0000313" key="20">
    <source>
        <dbReference type="Proteomes" id="UP000068832"/>
    </source>
</evidence>
<evidence type="ECO:0000256" key="6">
    <source>
        <dbReference type="ARBA" id="ARBA00023136"/>
    </source>
</evidence>
<dbReference type="EMBL" id="CP012175">
    <property type="protein sequence ID" value="AKV81777.1"/>
    <property type="molecule type" value="Genomic_DNA"/>
</dbReference>
<evidence type="ECO:0000256" key="2">
    <source>
        <dbReference type="ARBA" id="ARBA00022676"/>
    </source>
</evidence>
<evidence type="ECO:0000256" key="3">
    <source>
        <dbReference type="ARBA" id="ARBA00022679"/>
    </source>
</evidence>
<evidence type="ECO:0000313" key="14">
    <source>
        <dbReference type="EMBL" id="AKV84010.1"/>
    </source>
</evidence>
<evidence type="ECO:0000313" key="18">
    <source>
        <dbReference type="Proteomes" id="UP000062398"/>
    </source>
</evidence>
<dbReference type="Proteomes" id="UP000056255">
    <property type="component" value="Chromosome"/>
</dbReference>
<evidence type="ECO:0000313" key="9">
    <source>
        <dbReference type="EMBL" id="AIM28234.1"/>
    </source>
</evidence>
<feature type="transmembrane region" description="Helical" evidence="7">
    <location>
        <begin position="6"/>
        <end position="28"/>
    </location>
</feature>
<evidence type="ECO:0000313" key="16">
    <source>
        <dbReference type="Proteomes" id="UP000056255"/>
    </source>
</evidence>
<dbReference type="GO" id="GO:0016757">
    <property type="term" value="F:glycosyltransferase activity"/>
    <property type="evidence" value="ECO:0007669"/>
    <property type="project" value="UniProtKB-KW"/>
</dbReference>
<dbReference type="InterPro" id="IPR050321">
    <property type="entry name" value="Glycosyltr_2/OpgH_subfam"/>
</dbReference>
<dbReference type="Proteomes" id="UP000068832">
    <property type="component" value="Chromosome"/>
</dbReference>
<name>A0A088E704_9CREN</name>
<dbReference type="Proteomes" id="UP000062398">
    <property type="component" value="Chromosome"/>
</dbReference>
<reference evidence="14 16" key="3">
    <citation type="submission" date="2015-07" db="EMBL/GenBank/DDBJ databases">
        <title>Physiological, transcriptional responses and genome re-sequencing of acid resistant extremely thermoacidophilic Metallosphaera sedula SARC-M1.</title>
        <authorList>
            <person name="Ai C."/>
            <person name="McCarthy S."/>
            <person name="Eckrich V."/>
            <person name="Rudrappa D."/>
            <person name="Qiu G."/>
            <person name="Blum P."/>
        </authorList>
    </citation>
    <scope>NUCLEOTIDE SEQUENCE [LARGE SCALE GENOMIC DNA]</scope>
    <source>
        <strain evidence="14 16">SARC-M1</strain>
    </source>
</reference>
<dbReference type="Gene3D" id="3.90.550.10">
    <property type="entry name" value="Spore Coat Polysaccharide Biosynthesis Protein SpsA, Chain A"/>
    <property type="match status" value="1"/>
</dbReference>
<organism evidence="9 15">
    <name type="scientific">Metallosphaera sedula</name>
    <dbReference type="NCBI Taxonomy" id="43687"/>
    <lineage>
        <taxon>Archaea</taxon>
        <taxon>Thermoproteota</taxon>
        <taxon>Thermoprotei</taxon>
        <taxon>Sulfolobales</taxon>
        <taxon>Sulfolobaceae</taxon>
        <taxon>Metallosphaera</taxon>
    </lineage>
</organism>
<evidence type="ECO:0000313" key="13">
    <source>
        <dbReference type="EMBL" id="AKV81777.1"/>
    </source>
</evidence>
<dbReference type="PANTHER" id="PTHR43867">
    <property type="entry name" value="CELLULOSE SYNTHASE CATALYTIC SUBUNIT A [UDP-FORMING]"/>
    <property type="match status" value="1"/>
</dbReference>
<dbReference type="Pfam" id="PF13632">
    <property type="entry name" value="Glyco_trans_2_3"/>
    <property type="match status" value="1"/>
</dbReference>
<dbReference type="GeneID" id="91756650"/>
<feature type="transmembrane region" description="Helical" evidence="7">
    <location>
        <begin position="414"/>
        <end position="434"/>
    </location>
</feature>
<evidence type="ECO:0000256" key="5">
    <source>
        <dbReference type="ARBA" id="ARBA00022989"/>
    </source>
</evidence>
<reference evidence="17 18" key="2">
    <citation type="journal article" date="2015" name="Genome Announc.">
        <title>Complete Genome Sequences of Evolved Arsenate-Resistant Metallosphaera sedula Strains.</title>
        <authorList>
            <person name="Ai C."/>
            <person name="McCarthy S."/>
            <person name="Schackwitz W."/>
            <person name="Martin J."/>
            <person name="Lipzen A."/>
            <person name="Blum P."/>
        </authorList>
    </citation>
    <scope>NUCLEOTIDE SEQUENCE [LARGE SCALE GENOMIC DNA]</scope>
    <source>
        <strain evidence="12 18">ARS120-1</strain>
        <strain evidence="13 17">ARS120-2</strain>
        <strain evidence="10 20">ARS50-1</strain>
        <strain evidence="11 19">ARS50-2</strain>
    </source>
</reference>
<gene>
    <name evidence="9" type="ORF">HA72_2112</name>
    <name evidence="10" type="ORF">MsedA_2162</name>
    <name evidence="11" type="ORF">MsedB_2164</name>
    <name evidence="12" type="ORF">MsedC_2162</name>
    <name evidence="13" type="ORF">MsedD_2163</name>
    <name evidence="14" type="ORF">MsedE_2164</name>
</gene>
<evidence type="ECO:0000259" key="8">
    <source>
        <dbReference type="Pfam" id="PF13632"/>
    </source>
</evidence>
<keyword evidence="3 9" id="KW-0808">Transferase</keyword>
<keyword evidence="2" id="KW-0328">Glycosyltransferase</keyword>
<dbReference type="PATRIC" id="fig|43687.5.peg.2270"/>
<feature type="transmembrane region" description="Helical" evidence="7">
    <location>
        <begin position="376"/>
        <end position="394"/>
    </location>
</feature>
<reference evidence="9 15" key="1">
    <citation type="journal article" date="2014" name="J. Bacteriol.">
        <title>Role of an Archaeal PitA Transporter in the Copper and Arsenic Resistance of Metallosphaera sedula, an Extreme Thermoacidophile.</title>
        <authorList>
            <person name="McCarthy S."/>
            <person name="Ai C."/>
            <person name="Wheaton G."/>
            <person name="Tevatia R."/>
            <person name="Eckrich V."/>
            <person name="Kelly R."/>
            <person name="Blum P."/>
        </authorList>
    </citation>
    <scope>NUCLEOTIDE SEQUENCE [LARGE SCALE GENOMIC DNA]</scope>
    <source>
        <strain evidence="9 15">CuR1</strain>
    </source>
</reference>
<evidence type="ECO:0000313" key="17">
    <source>
        <dbReference type="Proteomes" id="UP000061362"/>
    </source>
</evidence>
<feature type="transmembrane region" description="Helical" evidence="7">
    <location>
        <begin position="301"/>
        <end position="329"/>
    </location>
</feature>
<dbReference type="CDD" id="cd06423">
    <property type="entry name" value="CESA_like"/>
    <property type="match status" value="1"/>
</dbReference>
<sequence length="462" mass="51968">MNPLIQAILTTAIFIIPSFLLLYQYILFRNGMKFRDSLEPLFAEELPSLSVLVPIKGEKPETLQGLLDNLATVEWDKNKLEIIVVSDDSPEYFENLIRKISIPQGLKVKIVRREKKVGYKSGALAYAYSLSSGDLIITLDVDARLEKTSLIKAFNRLRIHGCDAVTMNWIGYSQKPYSTLAKGIMISTVIADTALLNGRDNSNLRIFPVGCGTMFKRDAIESVGPWDPSMIQDDLEIGARLIKNGKRICSSTSPVYVEVPDNLVAFYVQQTRWAMGSIEVLTRRFKEIMSRNISLKQKIDILIFLLQYVPIGLTFLAALGLALMSLLGLNHVYDYLRTPIILIWILSLSIYGYNFIKTALGKGYKLVEAMRALGKVSSYTVAISPFILVGLLSGLRKNRKYVVTPKGVKVDTWIQYPVLLFGILFLTSSIIYLIHGAPVTGLWLLYYSMGYLFTVATFKREL</sequence>
<accession>A0A088E704</accession>
<feature type="domain" description="Glycosyltransferase 2-like" evidence="8">
    <location>
        <begin position="135"/>
        <end position="350"/>
    </location>
</feature>
<comment type="subcellular location">
    <subcellularLocation>
        <location evidence="1">Membrane</location>
        <topology evidence="1">Multi-pass membrane protein</topology>
    </subcellularLocation>
</comment>
<evidence type="ECO:0000313" key="12">
    <source>
        <dbReference type="EMBL" id="AKV79532.1"/>
    </source>
</evidence>
<feature type="transmembrane region" description="Helical" evidence="7">
    <location>
        <begin position="335"/>
        <end position="356"/>
    </location>
</feature>
<dbReference type="EMBL" id="CP012176">
    <property type="protein sequence ID" value="AKV84010.1"/>
    <property type="molecule type" value="Genomic_DNA"/>
</dbReference>
<keyword evidence="4 7" id="KW-0812">Transmembrane</keyword>
<dbReference type="AlphaFoldDB" id="A0A088E704"/>
<proteinExistence type="predicted"/>
<dbReference type="RefSeq" id="WP_012022038.1">
    <property type="nucleotide sequence ID" value="NZ_AP019770.1"/>
</dbReference>
<keyword evidence="6 7" id="KW-0472">Membrane</keyword>